<comment type="caution">
    <text evidence="2">The sequence shown here is derived from an EMBL/GenBank/DDBJ whole genome shotgun (WGS) entry which is preliminary data.</text>
</comment>
<gene>
    <name evidence="2" type="ORF">RQP53_14795</name>
</gene>
<dbReference type="InterPro" id="IPR000182">
    <property type="entry name" value="GNAT_dom"/>
</dbReference>
<dbReference type="GO" id="GO:0016740">
    <property type="term" value="F:transferase activity"/>
    <property type="evidence" value="ECO:0007669"/>
    <property type="project" value="UniProtKB-KW"/>
</dbReference>
<keyword evidence="3" id="KW-1185">Reference proteome</keyword>
<evidence type="ECO:0000313" key="3">
    <source>
        <dbReference type="Proteomes" id="UP001246372"/>
    </source>
</evidence>
<dbReference type="Proteomes" id="UP001246372">
    <property type="component" value="Unassembled WGS sequence"/>
</dbReference>
<protein>
    <submittedName>
        <fullName evidence="2">GNAT family protein</fullName>
        <ecNumber evidence="2">2.-.-.-</ecNumber>
    </submittedName>
</protein>
<reference evidence="2" key="1">
    <citation type="submission" date="2023-09" db="EMBL/GenBank/DDBJ databases">
        <title>Paucibacter sp. APW11 Genome sequencing and assembly.</title>
        <authorList>
            <person name="Kim I."/>
        </authorList>
    </citation>
    <scope>NUCLEOTIDE SEQUENCE</scope>
    <source>
        <strain evidence="2">APW11</strain>
    </source>
</reference>
<keyword evidence="2" id="KW-0808">Transferase</keyword>
<dbReference type="EMBL" id="JAVXZY010000006">
    <property type="protein sequence ID" value="MDT9000539.1"/>
    <property type="molecule type" value="Genomic_DNA"/>
</dbReference>
<evidence type="ECO:0000313" key="2">
    <source>
        <dbReference type="EMBL" id="MDT9000539.1"/>
    </source>
</evidence>
<dbReference type="PROSITE" id="PS51186">
    <property type="entry name" value="GNAT"/>
    <property type="match status" value="1"/>
</dbReference>
<feature type="domain" description="N-acetyltransferase" evidence="1">
    <location>
        <begin position="40"/>
        <end position="189"/>
    </location>
</feature>
<dbReference type="Gene3D" id="3.40.630.30">
    <property type="match status" value="1"/>
</dbReference>
<proteinExistence type="predicted"/>
<dbReference type="Pfam" id="PF13302">
    <property type="entry name" value="Acetyltransf_3"/>
    <property type="match status" value="1"/>
</dbReference>
<dbReference type="InterPro" id="IPR051908">
    <property type="entry name" value="Ribosomal_N-acetyltransferase"/>
</dbReference>
<dbReference type="PANTHER" id="PTHR43441:SF3">
    <property type="entry name" value="ACETYLTRANSFERASE"/>
    <property type="match status" value="1"/>
</dbReference>
<evidence type="ECO:0000259" key="1">
    <source>
        <dbReference type="PROSITE" id="PS51186"/>
    </source>
</evidence>
<accession>A0ABU3PDC2</accession>
<dbReference type="InterPro" id="IPR016181">
    <property type="entry name" value="Acyl_CoA_acyltransferase"/>
</dbReference>
<name>A0ABU3PDC2_9BURK</name>
<dbReference type="EC" id="2.-.-.-" evidence="2"/>
<sequence>MVSEARPALPLQFDSERLVLRCPRGGDGDLLHASVMETLADLRRHPASSPWAMQEQSVEFSEQRCVAAAQAFLAREAFPFLVFDKRDGQHVGNVGLHSLDWTVPHAHIGYWCRSSRQGQGFITEAVQAVCEFGFSCLKLRRVQLMAEEGNPASWRVAERAGFMLEGCLRHQVLQADGQPGAARVYGLIR</sequence>
<dbReference type="SUPFAM" id="SSF55729">
    <property type="entry name" value="Acyl-CoA N-acyltransferases (Nat)"/>
    <property type="match status" value="1"/>
</dbReference>
<dbReference type="PANTHER" id="PTHR43441">
    <property type="entry name" value="RIBOSOMAL-PROTEIN-SERINE ACETYLTRANSFERASE"/>
    <property type="match status" value="1"/>
</dbReference>
<organism evidence="2 3">
    <name type="scientific">Roseateles aquae</name>
    <dbReference type="NCBI Taxonomy" id="3077235"/>
    <lineage>
        <taxon>Bacteria</taxon>
        <taxon>Pseudomonadati</taxon>
        <taxon>Pseudomonadota</taxon>
        <taxon>Betaproteobacteria</taxon>
        <taxon>Burkholderiales</taxon>
        <taxon>Sphaerotilaceae</taxon>
        <taxon>Roseateles</taxon>
    </lineage>
</organism>